<dbReference type="SUPFAM" id="SSF53756">
    <property type="entry name" value="UDP-Glycosyltransferase/glycogen phosphorylase"/>
    <property type="match status" value="1"/>
</dbReference>
<dbReference type="GO" id="GO:0009245">
    <property type="term" value="P:lipid A biosynthetic process"/>
    <property type="evidence" value="ECO:0007669"/>
    <property type="project" value="TreeGrafter"/>
</dbReference>
<dbReference type="InterPro" id="IPR038107">
    <property type="entry name" value="Glycos_transf_N_sf"/>
</dbReference>
<dbReference type="Gene3D" id="3.40.50.2000">
    <property type="entry name" value="Glycogen Phosphorylase B"/>
    <property type="match status" value="1"/>
</dbReference>
<keyword evidence="4 8" id="KW-0808">Transferase</keyword>
<proteinExistence type="inferred from homology"/>
<dbReference type="AlphaFoldDB" id="A0A5C8GLE4"/>
<feature type="domain" description="3-deoxy-D-manno-octulosonic-acid transferase N-terminal" evidence="9">
    <location>
        <begin position="44"/>
        <end position="204"/>
    </location>
</feature>
<gene>
    <name evidence="10" type="ORF">ETF27_02680</name>
</gene>
<comment type="similarity">
    <text evidence="8">Belongs to the glycosyltransferase group 1 family.</text>
</comment>
<dbReference type="OrthoDB" id="9789797at2"/>
<evidence type="ECO:0000259" key="9">
    <source>
        <dbReference type="Pfam" id="PF04413"/>
    </source>
</evidence>
<keyword evidence="11" id="KW-1185">Reference proteome</keyword>
<dbReference type="GO" id="GO:0005886">
    <property type="term" value="C:plasma membrane"/>
    <property type="evidence" value="ECO:0007669"/>
    <property type="project" value="UniProtKB-SubCell"/>
</dbReference>
<protein>
    <recommendedName>
        <fullName evidence="3 8">3-deoxy-D-manno-octulosonic acid transferase</fullName>
        <shortName evidence="8">Kdo transferase</shortName>
        <ecNumber evidence="2 8">2.4.99.12</ecNumber>
    </recommendedName>
    <alternativeName>
        <fullName evidence="5 8">Lipid IV(A) 3-deoxy-D-manno-octulosonic acid transferase</fullName>
    </alternativeName>
</protein>
<dbReference type="PANTHER" id="PTHR42755:SF1">
    <property type="entry name" value="3-DEOXY-D-MANNO-OCTULOSONIC ACID TRANSFERASE, MITOCHONDRIAL-RELATED"/>
    <property type="match status" value="1"/>
</dbReference>
<dbReference type="InterPro" id="IPR039901">
    <property type="entry name" value="Kdotransferase"/>
</dbReference>
<comment type="caution">
    <text evidence="10">The sequence shown here is derived from an EMBL/GenBank/DDBJ whole genome shotgun (WGS) entry which is preliminary data.</text>
</comment>
<dbReference type="RefSeq" id="WP_130828523.1">
    <property type="nucleotide sequence ID" value="NZ_SDIK01000017.1"/>
</dbReference>
<name>A0A5C8GLE4_9BACT</name>
<dbReference type="Pfam" id="PF04413">
    <property type="entry name" value="Glycos_transf_N"/>
    <property type="match status" value="1"/>
</dbReference>
<dbReference type="GO" id="GO:0043842">
    <property type="term" value="F:Kdo transferase activity"/>
    <property type="evidence" value="ECO:0007669"/>
    <property type="project" value="UniProtKB-EC"/>
</dbReference>
<evidence type="ECO:0000256" key="1">
    <source>
        <dbReference type="ARBA" id="ARBA00004713"/>
    </source>
</evidence>
<evidence type="ECO:0000256" key="4">
    <source>
        <dbReference type="ARBA" id="ARBA00022679"/>
    </source>
</evidence>
<dbReference type="EC" id="2.4.99.12" evidence="2 8"/>
<evidence type="ECO:0000313" key="10">
    <source>
        <dbReference type="EMBL" id="TXJ62896.1"/>
    </source>
</evidence>
<keyword evidence="8" id="KW-0472">Membrane</keyword>
<evidence type="ECO:0000256" key="7">
    <source>
        <dbReference type="PIRSR" id="PIRSR639901-1"/>
    </source>
</evidence>
<dbReference type="GO" id="GO:0009244">
    <property type="term" value="P:lipopolysaccharide core region biosynthetic process"/>
    <property type="evidence" value="ECO:0007669"/>
    <property type="project" value="UniProtKB-UniRule"/>
</dbReference>
<dbReference type="Proteomes" id="UP000321612">
    <property type="component" value="Unassembled WGS sequence"/>
</dbReference>
<dbReference type="InterPro" id="IPR007507">
    <property type="entry name" value="Glycos_transf_N"/>
</dbReference>
<keyword evidence="8" id="KW-1003">Cell membrane</keyword>
<comment type="catalytic activity">
    <reaction evidence="6 8">
        <text>lipid IVA (E. coli) + CMP-3-deoxy-beta-D-manno-octulosonate = alpha-Kdo-(2-&gt;6)-lipid IVA (E. coli) + CMP + H(+)</text>
        <dbReference type="Rhea" id="RHEA:28066"/>
        <dbReference type="ChEBI" id="CHEBI:15378"/>
        <dbReference type="ChEBI" id="CHEBI:58603"/>
        <dbReference type="ChEBI" id="CHEBI:60364"/>
        <dbReference type="ChEBI" id="CHEBI:60377"/>
        <dbReference type="ChEBI" id="CHEBI:85987"/>
        <dbReference type="EC" id="2.4.99.12"/>
    </reaction>
</comment>
<comment type="pathway">
    <text evidence="1 8">Bacterial outer membrane biogenesis; LPS core biosynthesis.</text>
</comment>
<evidence type="ECO:0000256" key="3">
    <source>
        <dbReference type="ARBA" id="ARBA00019077"/>
    </source>
</evidence>
<comment type="function">
    <text evidence="8">Involved in lipopolysaccharide (LPS) biosynthesis. Catalyzes the transfer of 3-deoxy-D-manno-octulosonate (Kdo) residue(s) from CMP-Kdo to lipid IV(A), the tetraacyldisaccharide-1,4'-bisphosphate precursor of lipid A.</text>
</comment>
<dbReference type="EMBL" id="SDIK01000017">
    <property type="protein sequence ID" value="TXJ62896.1"/>
    <property type="molecule type" value="Genomic_DNA"/>
</dbReference>
<keyword evidence="8" id="KW-0448">Lipopolysaccharide biosynthesis</keyword>
<evidence type="ECO:0000256" key="6">
    <source>
        <dbReference type="ARBA" id="ARBA00049183"/>
    </source>
</evidence>
<evidence type="ECO:0000313" key="11">
    <source>
        <dbReference type="Proteomes" id="UP000321612"/>
    </source>
</evidence>
<dbReference type="Gene3D" id="3.40.50.11720">
    <property type="entry name" value="3-Deoxy-D-manno-octulosonic-acid transferase, N-terminal domain"/>
    <property type="match status" value="1"/>
</dbReference>
<reference evidence="11" key="1">
    <citation type="submission" date="2019-05" db="EMBL/GenBank/DDBJ databases">
        <title>Prevotella brunnea sp. nov., isolated from a wound of a patient.</title>
        <authorList>
            <person name="Buhl M."/>
        </authorList>
    </citation>
    <scope>NUCLEOTIDE SEQUENCE [LARGE SCALE GENOMIC DNA]</scope>
    <source>
        <strain evidence="11">A2672</strain>
    </source>
</reference>
<dbReference type="UniPathway" id="UPA00958"/>
<evidence type="ECO:0000256" key="2">
    <source>
        <dbReference type="ARBA" id="ARBA00012621"/>
    </source>
</evidence>
<feature type="active site" description="Proton acceptor" evidence="7">
    <location>
        <position position="58"/>
    </location>
</feature>
<comment type="subcellular location">
    <subcellularLocation>
        <location evidence="8">Cell membrane</location>
    </subcellularLocation>
</comment>
<evidence type="ECO:0000256" key="8">
    <source>
        <dbReference type="RuleBase" id="RU365103"/>
    </source>
</evidence>
<sequence>MIYNIIMYAIQLGVAIYSNFNEKVRKMWQGERIAIDVLRKNVDPDGQYIWFHAASLGEFEQGRPLIEMIRKRYPEYKILLTFFSPSGYEVRKDYKGADIITYLPIDTVTNAQKFLRAVRPVMAFFIKYEFWYNYLHILRHRGVPVYSVSSIFRPDQVFFKWYGREYGHVLKCFSRFFVQNEESKTLLASIGIKDVLVVGDTRFDRVLQIKEAGKHLPIVESFTGFDFKSINSKQSRRRVFVAGSSWLPDEQIFLKYFGEHDDWKLIIAPHVIDEGHLAEIRKLITNKRVVRYTTTNEEEAKDADVLIIDCFGLLSSIYFYCDVAYVGGGFGVGIHNVLEAAVWQRPVIFGPNNKHFAEAQGLMKSGGGFEITGYDSFCAIMNRLSADSDYLKECGDKASAFVRDKSGATERVIANIKL</sequence>
<evidence type="ECO:0000256" key="5">
    <source>
        <dbReference type="ARBA" id="ARBA00031445"/>
    </source>
</evidence>
<accession>A0A5C8GLE4</accession>
<organism evidence="10 11">
    <name type="scientific">Prevotella brunnea</name>
    <dbReference type="NCBI Taxonomy" id="2508867"/>
    <lineage>
        <taxon>Bacteria</taxon>
        <taxon>Pseudomonadati</taxon>
        <taxon>Bacteroidota</taxon>
        <taxon>Bacteroidia</taxon>
        <taxon>Bacteroidales</taxon>
        <taxon>Prevotellaceae</taxon>
        <taxon>Prevotella</taxon>
    </lineage>
</organism>
<dbReference type="PANTHER" id="PTHR42755">
    <property type="entry name" value="3-DEOXY-MANNO-OCTULOSONATE CYTIDYLYLTRANSFERASE"/>
    <property type="match status" value="1"/>
</dbReference>